<reference evidence="1 2" key="2">
    <citation type="submission" date="2020-03" db="EMBL/GenBank/DDBJ databases">
        <title>Chryseoglobus sp. isolated from a deep-sea seamount.</title>
        <authorList>
            <person name="Zhang D.-C."/>
        </authorList>
    </citation>
    <scope>NUCLEOTIDE SEQUENCE [LARGE SCALE GENOMIC DNA]</scope>
    <source>
        <strain evidence="1 2">KN1116</strain>
    </source>
</reference>
<keyword evidence="2" id="KW-1185">Reference proteome</keyword>
<accession>A0A9E5MFH2</accession>
<protein>
    <submittedName>
        <fullName evidence="1">Uncharacterized protein</fullName>
    </submittedName>
</protein>
<gene>
    <name evidence="1" type="ORF">FK219_010600</name>
</gene>
<evidence type="ECO:0000313" key="2">
    <source>
        <dbReference type="Proteomes" id="UP000818266"/>
    </source>
</evidence>
<evidence type="ECO:0000313" key="1">
    <source>
        <dbReference type="EMBL" id="NHF63677.1"/>
    </source>
</evidence>
<organism evidence="1 2">
    <name type="scientific">Microcella pacifica</name>
    <dbReference type="NCBI Taxonomy" id="2591847"/>
    <lineage>
        <taxon>Bacteria</taxon>
        <taxon>Bacillati</taxon>
        <taxon>Actinomycetota</taxon>
        <taxon>Actinomycetes</taxon>
        <taxon>Micrococcales</taxon>
        <taxon>Microbacteriaceae</taxon>
        <taxon>Microcella</taxon>
    </lineage>
</organism>
<dbReference type="AlphaFoldDB" id="A0A9E5MFH2"/>
<reference evidence="1 2" key="1">
    <citation type="submission" date="2019-06" db="EMBL/GenBank/DDBJ databases">
        <authorList>
            <person name="De-Chao Zhang Q."/>
        </authorList>
    </citation>
    <scope>NUCLEOTIDE SEQUENCE [LARGE SCALE GENOMIC DNA]</scope>
    <source>
        <strain evidence="1 2">KN1116</strain>
    </source>
</reference>
<proteinExistence type="predicted"/>
<comment type="caution">
    <text evidence="1">The sequence shown here is derived from an EMBL/GenBank/DDBJ whole genome shotgun (WGS) entry which is preliminary data.</text>
</comment>
<dbReference type="Proteomes" id="UP000818266">
    <property type="component" value="Unassembled WGS sequence"/>
</dbReference>
<sequence>MTGTGLRLLGSFEITLNDVPSVAPSHGSQRLVVLLALRDRTVSRVAAAGAL</sequence>
<dbReference type="RefSeq" id="WP_165638119.1">
    <property type="nucleotide sequence ID" value="NZ_JAVJUB010000065.1"/>
</dbReference>
<name>A0A9E5MFH2_9MICO</name>
<dbReference type="EMBL" id="VIKT02000018">
    <property type="protein sequence ID" value="NHF63677.1"/>
    <property type="molecule type" value="Genomic_DNA"/>
</dbReference>